<dbReference type="GeneID" id="99614795"/>
<gene>
    <name evidence="4" type="ORF">C5746_31970</name>
</gene>
<dbReference type="AlphaFoldDB" id="A0A2Z5JKN9"/>
<dbReference type="InterPro" id="IPR036513">
    <property type="entry name" value="STAS_dom_sf"/>
</dbReference>
<dbReference type="CDD" id="cd07043">
    <property type="entry name" value="STAS_anti-anti-sigma_factors"/>
    <property type="match status" value="2"/>
</dbReference>
<organism evidence="4 5">
    <name type="scientific">Streptomyces atratus</name>
    <dbReference type="NCBI Taxonomy" id="1893"/>
    <lineage>
        <taxon>Bacteria</taxon>
        <taxon>Bacillati</taxon>
        <taxon>Actinomycetota</taxon>
        <taxon>Actinomycetes</taxon>
        <taxon>Kitasatosporales</taxon>
        <taxon>Streptomycetaceae</taxon>
        <taxon>Streptomyces</taxon>
    </lineage>
</organism>
<dbReference type="PANTHER" id="PTHR33495">
    <property type="entry name" value="ANTI-SIGMA FACTOR ANTAGONIST TM_1081-RELATED-RELATED"/>
    <property type="match status" value="1"/>
</dbReference>
<feature type="domain" description="STAS" evidence="3">
    <location>
        <begin position="33"/>
        <end position="118"/>
    </location>
</feature>
<dbReference type="Gene3D" id="3.30.750.24">
    <property type="entry name" value="STAS domain"/>
    <property type="match status" value="2"/>
</dbReference>
<accession>A0A2Z5JKN9</accession>
<dbReference type="InterPro" id="IPR002645">
    <property type="entry name" value="STAS_dom"/>
</dbReference>
<dbReference type="Proteomes" id="UP000252698">
    <property type="component" value="Chromosome"/>
</dbReference>
<reference evidence="4 5" key="1">
    <citation type="journal article" date="2018" name="Front. Microbiol.">
        <title>Genome Sequencing of Streptomyces atratus SCSIOZH16 and Activation Production of Nocardamine via Metabolic Engineering.</title>
        <authorList>
            <person name="Li Y."/>
            <person name="Zhang C."/>
            <person name="Liu C."/>
            <person name="Ju J."/>
            <person name="Ma J."/>
        </authorList>
    </citation>
    <scope>NUCLEOTIDE SEQUENCE [LARGE SCALE GENOMIC DNA]</scope>
    <source>
        <strain evidence="4 5">SCSIO_ZH16</strain>
    </source>
</reference>
<dbReference type="EMBL" id="CP027306">
    <property type="protein sequence ID" value="AXE80809.1"/>
    <property type="molecule type" value="Genomic_DNA"/>
</dbReference>
<evidence type="ECO:0000256" key="1">
    <source>
        <dbReference type="ARBA" id="ARBA00009013"/>
    </source>
</evidence>
<evidence type="ECO:0000313" key="4">
    <source>
        <dbReference type="EMBL" id="AXE80809.1"/>
    </source>
</evidence>
<dbReference type="PANTHER" id="PTHR33495:SF2">
    <property type="entry name" value="ANTI-SIGMA FACTOR ANTAGONIST TM_1081-RELATED"/>
    <property type="match status" value="1"/>
</dbReference>
<protein>
    <recommendedName>
        <fullName evidence="2">Anti-sigma factor antagonist</fullName>
    </recommendedName>
</protein>
<feature type="domain" description="STAS" evidence="3">
    <location>
        <begin position="173"/>
        <end position="263"/>
    </location>
</feature>
<dbReference type="GO" id="GO:0043856">
    <property type="term" value="F:anti-sigma factor antagonist activity"/>
    <property type="evidence" value="ECO:0007669"/>
    <property type="project" value="InterPro"/>
</dbReference>
<evidence type="ECO:0000259" key="3">
    <source>
        <dbReference type="PROSITE" id="PS50801"/>
    </source>
</evidence>
<dbReference type="Pfam" id="PF01740">
    <property type="entry name" value="STAS"/>
    <property type="match status" value="2"/>
</dbReference>
<dbReference type="PROSITE" id="PS50801">
    <property type="entry name" value="STAS"/>
    <property type="match status" value="2"/>
</dbReference>
<sequence>MQLKVSCEEQRDNITVVRVDSDGQGAVLDDRFAPELRKALVEVVEDGRLILVVDLSAIEVADNMGLAVLVGGLKRVHFKGGTLALVVTSERMRAMLSKTGLHRVFRIHDTVPSAVATLAADYVEKSVEQRRTAIEERARERRAVEQGIIESGDHTYEHLSEDITLVRVGVDALDGYTVPPLRKLLVDLVNHGRFYLVVDLTAIDHINSTGVGVFVGALKRIRAHHGGLALVVQRESVLKMFRIIGLTRVFPTFDTVGPAVEHLGRDVTKTHV</sequence>
<evidence type="ECO:0000256" key="2">
    <source>
        <dbReference type="RuleBase" id="RU003749"/>
    </source>
</evidence>
<comment type="similarity">
    <text evidence="1 2">Belongs to the anti-sigma-factor antagonist family.</text>
</comment>
<evidence type="ECO:0000313" key="5">
    <source>
        <dbReference type="Proteomes" id="UP000252698"/>
    </source>
</evidence>
<name>A0A2Z5JKN9_STRAR</name>
<dbReference type="InterPro" id="IPR003658">
    <property type="entry name" value="Anti-sigma_ant"/>
</dbReference>
<dbReference type="RefSeq" id="WP_114247226.1">
    <property type="nucleotide sequence ID" value="NZ_CP027306.1"/>
</dbReference>
<dbReference type="NCBIfam" id="TIGR00377">
    <property type="entry name" value="ant_ant_sig"/>
    <property type="match status" value="2"/>
</dbReference>
<dbReference type="SUPFAM" id="SSF52091">
    <property type="entry name" value="SpoIIaa-like"/>
    <property type="match status" value="2"/>
</dbReference>
<dbReference type="KEGG" id="sata:C5746_31970"/>
<proteinExistence type="inferred from homology"/>